<dbReference type="AlphaFoldDB" id="A0A6M0CLI3"/>
<protein>
    <submittedName>
        <fullName evidence="1">DUF1801 domain-containing protein</fullName>
    </submittedName>
</protein>
<reference evidence="1 2" key="1">
    <citation type="submission" date="2020-01" db="EMBL/GenBank/DDBJ databases">
        <title>Spongiivirga citrea KCTC 32990T.</title>
        <authorList>
            <person name="Wang G."/>
        </authorList>
    </citation>
    <scope>NUCLEOTIDE SEQUENCE [LARGE SCALE GENOMIC DNA]</scope>
    <source>
        <strain evidence="1 2">KCTC 32990</strain>
    </source>
</reference>
<accession>A0A6M0CLI3</accession>
<name>A0A6M0CLI3_9FLAO</name>
<sequence length="135" mass="15512">MIDNYPEVKAVIDKIGDPQKEEDCIALFDMMLYITKQPPKIWRGSMIGFGEYKYTLKNGRGGKWFLTGFCQRKKFLVIYIIAGFYRYEALLKELGKFENGVSCLYVKNLADIDKVALAELIGLSVDYVRGQYDVV</sequence>
<organism evidence="1 2">
    <name type="scientific">Spongiivirga citrea</name>
    <dbReference type="NCBI Taxonomy" id="1481457"/>
    <lineage>
        <taxon>Bacteria</taxon>
        <taxon>Pseudomonadati</taxon>
        <taxon>Bacteroidota</taxon>
        <taxon>Flavobacteriia</taxon>
        <taxon>Flavobacteriales</taxon>
        <taxon>Flavobacteriaceae</taxon>
        <taxon>Spongiivirga</taxon>
    </lineage>
</organism>
<keyword evidence="2" id="KW-1185">Reference proteome</keyword>
<evidence type="ECO:0000313" key="1">
    <source>
        <dbReference type="EMBL" id="NER16277.1"/>
    </source>
</evidence>
<gene>
    <name evidence="1" type="ORF">GWK10_03595</name>
</gene>
<dbReference type="EMBL" id="JAABOQ010000001">
    <property type="protein sequence ID" value="NER16277.1"/>
    <property type="molecule type" value="Genomic_DNA"/>
</dbReference>
<comment type="caution">
    <text evidence="1">The sequence shown here is derived from an EMBL/GenBank/DDBJ whole genome shotgun (WGS) entry which is preliminary data.</text>
</comment>
<dbReference type="Proteomes" id="UP000474296">
    <property type="component" value="Unassembled WGS sequence"/>
</dbReference>
<dbReference type="RefSeq" id="WP_164029523.1">
    <property type="nucleotide sequence ID" value="NZ_JAABOQ010000001.1"/>
</dbReference>
<evidence type="ECO:0000313" key="2">
    <source>
        <dbReference type="Proteomes" id="UP000474296"/>
    </source>
</evidence>
<proteinExistence type="predicted"/>